<keyword evidence="2" id="KW-0560">Oxidoreductase</keyword>
<evidence type="ECO:0000313" key="4">
    <source>
        <dbReference type="EMBL" id="KOC62427.1"/>
    </source>
</evidence>
<organism evidence="4 5">
    <name type="scientific">Habropoda laboriosa</name>
    <dbReference type="NCBI Taxonomy" id="597456"/>
    <lineage>
        <taxon>Eukaryota</taxon>
        <taxon>Metazoa</taxon>
        <taxon>Ecdysozoa</taxon>
        <taxon>Arthropoda</taxon>
        <taxon>Hexapoda</taxon>
        <taxon>Insecta</taxon>
        <taxon>Pterygota</taxon>
        <taxon>Neoptera</taxon>
        <taxon>Endopterygota</taxon>
        <taxon>Hymenoptera</taxon>
        <taxon>Apocrita</taxon>
        <taxon>Aculeata</taxon>
        <taxon>Apoidea</taxon>
        <taxon>Anthophila</taxon>
        <taxon>Apidae</taxon>
        <taxon>Habropoda</taxon>
    </lineage>
</organism>
<evidence type="ECO:0000313" key="5">
    <source>
        <dbReference type="Proteomes" id="UP000053825"/>
    </source>
</evidence>
<dbReference type="OrthoDB" id="271433at2759"/>
<keyword evidence="5" id="KW-1185">Reference proteome</keyword>
<dbReference type="SUPFAM" id="SSF51182">
    <property type="entry name" value="RmlC-like cupins"/>
    <property type="match status" value="1"/>
</dbReference>
<keyword evidence="4" id="KW-0223">Dioxygenase</keyword>
<keyword evidence="3" id="KW-0408">Iron</keyword>
<protein>
    <submittedName>
        <fullName evidence="4">2-aminoethanethiol dioxygenase</fullName>
    </submittedName>
</protein>
<gene>
    <name evidence="4" type="ORF">WH47_03840</name>
</gene>
<reference evidence="4 5" key="1">
    <citation type="submission" date="2015-07" db="EMBL/GenBank/DDBJ databases">
        <title>The genome of Habropoda laboriosa.</title>
        <authorList>
            <person name="Pan H."/>
            <person name="Kapheim K."/>
        </authorList>
    </citation>
    <scope>NUCLEOTIDE SEQUENCE [LARGE SCALE GENOMIC DNA]</scope>
    <source>
        <strain evidence="4">0110345459</strain>
    </source>
</reference>
<dbReference type="GO" id="GO:0046872">
    <property type="term" value="F:metal ion binding"/>
    <property type="evidence" value="ECO:0007669"/>
    <property type="project" value="UniProtKB-KW"/>
</dbReference>
<dbReference type="InterPro" id="IPR014710">
    <property type="entry name" value="RmlC-like_jellyroll"/>
</dbReference>
<evidence type="ECO:0000256" key="1">
    <source>
        <dbReference type="ARBA" id="ARBA00022723"/>
    </source>
</evidence>
<sequence>MTAAIKTLWKQALNTFEERSNVGFKLCHKNFDKLRYLMNKITAEDVNLNKQILDFIQVQHAPMWVIDIFENKDFAISIFILKHGFTMPIHDHPGMYGFLKVISGIVQVNNYTLKANEDHTIRLNKEVTAFRHKPISLHSNSAACTLTPRDKNLHEITCIEGPAAFLDILSPPYDVDDCGKGPRPCTFFKTVSSSKLCTDSPDLVEEVKLVVIEGPPDFCSGSLKYTGPPLM</sequence>
<dbReference type="AlphaFoldDB" id="A0A0L7QUU3"/>
<dbReference type="CDD" id="cd20289">
    <property type="entry name" value="cupin_ADO"/>
    <property type="match status" value="1"/>
</dbReference>
<dbReference type="GO" id="GO:0016702">
    <property type="term" value="F:oxidoreductase activity, acting on single donors with incorporation of molecular oxygen, incorporation of two atoms of oxygen"/>
    <property type="evidence" value="ECO:0007669"/>
    <property type="project" value="InterPro"/>
</dbReference>
<dbReference type="PANTHER" id="PTHR22966">
    <property type="entry name" value="2-AMINOETHANETHIOL DIOXYGENASE"/>
    <property type="match status" value="1"/>
</dbReference>
<dbReference type="PANTHER" id="PTHR22966:SF61">
    <property type="entry name" value="2-AMINOETHANETHIOL DIOXYGENASE"/>
    <property type="match status" value="1"/>
</dbReference>
<dbReference type="GO" id="GO:0005739">
    <property type="term" value="C:mitochondrion"/>
    <property type="evidence" value="ECO:0007669"/>
    <property type="project" value="TreeGrafter"/>
</dbReference>
<dbReference type="EMBL" id="KQ414731">
    <property type="protein sequence ID" value="KOC62427.1"/>
    <property type="molecule type" value="Genomic_DNA"/>
</dbReference>
<evidence type="ECO:0000256" key="3">
    <source>
        <dbReference type="ARBA" id="ARBA00023004"/>
    </source>
</evidence>
<dbReference type="STRING" id="597456.A0A0L7QUU3"/>
<accession>A0A0L7QUU3</accession>
<dbReference type="InterPro" id="IPR012864">
    <property type="entry name" value="PCO/ADO"/>
</dbReference>
<name>A0A0L7QUU3_9HYME</name>
<keyword evidence="1" id="KW-0479">Metal-binding</keyword>
<dbReference type="InterPro" id="IPR011051">
    <property type="entry name" value="RmlC_Cupin_sf"/>
</dbReference>
<evidence type="ECO:0000256" key="2">
    <source>
        <dbReference type="ARBA" id="ARBA00023002"/>
    </source>
</evidence>
<dbReference type="Pfam" id="PF07847">
    <property type="entry name" value="PCO_ADO"/>
    <property type="match status" value="1"/>
</dbReference>
<proteinExistence type="predicted"/>
<dbReference type="Gene3D" id="2.60.120.10">
    <property type="entry name" value="Jelly Rolls"/>
    <property type="match status" value="1"/>
</dbReference>
<dbReference type="Proteomes" id="UP000053825">
    <property type="component" value="Unassembled WGS sequence"/>
</dbReference>